<keyword evidence="1" id="KW-0472">Membrane</keyword>
<reference evidence="2 3" key="1">
    <citation type="submission" date="2020-08" db="EMBL/GenBank/DDBJ databases">
        <title>Genomic Encyclopedia of Type Strains, Phase IV (KMG-IV): sequencing the most valuable type-strain genomes for metagenomic binning, comparative biology and taxonomic classification.</title>
        <authorList>
            <person name="Goeker M."/>
        </authorList>
    </citation>
    <scope>NUCLEOTIDE SEQUENCE [LARGE SCALE GENOMIC DNA]</scope>
    <source>
        <strain evidence="2 3">DSM 5391</strain>
    </source>
</reference>
<evidence type="ECO:0000313" key="2">
    <source>
        <dbReference type="EMBL" id="MBB6445859.1"/>
    </source>
</evidence>
<gene>
    <name evidence="2" type="ORF">HNR53_002508</name>
</gene>
<name>A0A7X0LWZ0_9BACI</name>
<dbReference type="EMBL" id="JACHGK010000008">
    <property type="protein sequence ID" value="MBB6445859.1"/>
    <property type="molecule type" value="Genomic_DNA"/>
</dbReference>
<keyword evidence="1" id="KW-0812">Transmembrane</keyword>
<evidence type="ECO:0000313" key="3">
    <source>
        <dbReference type="Proteomes" id="UP000531594"/>
    </source>
</evidence>
<sequence length="549" mass="60991">MRNEKGSTLIQVLLVILIFSVLGLSLMINVVGENKRVNITDSNVQTRNLARDGLIYFETSFKDYIDNNKPITLNELKGLFSDAKYPEQGWMTIRDEKNEKIQIKVSHPDIIKSNPDGIEYSDETAKRNYITVYSKGDDGTTVTELTGHYKLDFEFDVNTPTVLFAQFEEGTKAVDFAGGELLGLEIIAGLVGVDALDFIFWHGDDGYYPVPDDGILDIDLLGDALEVNLLGLTFDLLLNLINSISGGTLDLEIPRFHTMENNPVVAVRDAKAVGLDLLKIGEFNLLSLDILKLPVEKNVNVLINGHYGNVKVPLVSSALDKILGFLLPNLIPLEGGHQDIDFEKLSVVGNVIIQQDKNDCKDQFLKSCEQNMRRFTFENGLFVTQTLLVGGERVKYNIPELDKAFGKNENHLELGGDMVAMRDFMIDSAKVKFIDDGKNTGSNIYVHHNAVIRKSCIQSDSSMFRLFVKDKLTIENNVECASYNGLFYAENGIEVVIPEGQTMIINGEVIGDIKISGGGTLIIHSNSYNSVEFKDIKLISQGRVFEGSE</sequence>
<dbReference type="AlphaFoldDB" id="A0A7X0LWZ0"/>
<evidence type="ECO:0000256" key="1">
    <source>
        <dbReference type="SAM" id="Phobius"/>
    </source>
</evidence>
<protein>
    <submittedName>
        <fullName evidence="2">Type II secretory pathway pseudopilin PulG</fullName>
    </submittedName>
</protein>
<proteinExistence type="predicted"/>
<keyword evidence="3" id="KW-1185">Reference proteome</keyword>
<keyword evidence="1" id="KW-1133">Transmembrane helix</keyword>
<accession>A0A7X0LWZ0</accession>
<comment type="caution">
    <text evidence="2">The sequence shown here is derived from an EMBL/GenBank/DDBJ whole genome shotgun (WGS) entry which is preliminary data.</text>
</comment>
<feature type="transmembrane region" description="Helical" evidence="1">
    <location>
        <begin position="12"/>
        <end position="32"/>
    </location>
</feature>
<organism evidence="2 3">
    <name type="scientific">Bacillus benzoevorans</name>
    <dbReference type="NCBI Taxonomy" id="1456"/>
    <lineage>
        <taxon>Bacteria</taxon>
        <taxon>Bacillati</taxon>
        <taxon>Bacillota</taxon>
        <taxon>Bacilli</taxon>
        <taxon>Bacillales</taxon>
        <taxon>Bacillaceae</taxon>
        <taxon>Bacillus</taxon>
    </lineage>
</organism>
<dbReference type="Proteomes" id="UP000531594">
    <property type="component" value="Unassembled WGS sequence"/>
</dbReference>
<dbReference type="RefSeq" id="WP_184526293.1">
    <property type="nucleotide sequence ID" value="NZ_JACHGK010000008.1"/>
</dbReference>